<comment type="cofactor">
    <cofactor evidence="3">
        <name>FAD</name>
        <dbReference type="ChEBI" id="CHEBI:57692"/>
    </cofactor>
</comment>
<evidence type="ECO:0000259" key="5">
    <source>
        <dbReference type="PROSITE" id="PS00623"/>
    </source>
</evidence>
<dbReference type="Gene3D" id="3.30.560.10">
    <property type="entry name" value="Glucose Oxidase, domain 3"/>
    <property type="match status" value="1"/>
</dbReference>
<dbReference type="EMBL" id="CAJVRL010000063">
    <property type="protein sequence ID" value="CAG8955409.1"/>
    <property type="molecule type" value="Genomic_DNA"/>
</dbReference>
<organism evidence="7 8">
    <name type="scientific">Hymenoscyphus fraxineus</name>
    <dbReference type="NCBI Taxonomy" id="746836"/>
    <lineage>
        <taxon>Eukaryota</taxon>
        <taxon>Fungi</taxon>
        <taxon>Dikarya</taxon>
        <taxon>Ascomycota</taxon>
        <taxon>Pezizomycotina</taxon>
        <taxon>Leotiomycetes</taxon>
        <taxon>Helotiales</taxon>
        <taxon>Helotiaceae</taxon>
        <taxon>Hymenoscyphus</taxon>
    </lineage>
</organism>
<comment type="similarity">
    <text evidence="1 4">Belongs to the GMC oxidoreductase family.</text>
</comment>
<feature type="domain" description="Glucose-methanol-choline oxidoreductase N-terminal" evidence="6">
    <location>
        <begin position="265"/>
        <end position="279"/>
    </location>
</feature>
<dbReference type="InterPro" id="IPR000172">
    <property type="entry name" value="GMC_OxRdtase_N"/>
</dbReference>
<keyword evidence="3 4" id="KW-0274">FAD</keyword>
<dbReference type="AlphaFoldDB" id="A0A9N9KWZ1"/>
<feature type="binding site" evidence="3">
    <location>
        <begin position="475"/>
        <end position="476"/>
    </location>
    <ligand>
        <name>FAD</name>
        <dbReference type="ChEBI" id="CHEBI:57692"/>
    </ligand>
</feature>
<dbReference type="Proteomes" id="UP000696280">
    <property type="component" value="Unassembled WGS sequence"/>
</dbReference>
<evidence type="ECO:0000313" key="8">
    <source>
        <dbReference type="Proteomes" id="UP000696280"/>
    </source>
</evidence>
<keyword evidence="8" id="KW-1185">Reference proteome</keyword>
<reference evidence="7" key="1">
    <citation type="submission" date="2021-07" db="EMBL/GenBank/DDBJ databases">
        <authorList>
            <person name="Durling M."/>
        </authorList>
    </citation>
    <scope>NUCLEOTIDE SEQUENCE</scope>
</reference>
<keyword evidence="4" id="KW-0285">Flavoprotein</keyword>
<dbReference type="InterPro" id="IPR036188">
    <property type="entry name" value="FAD/NAD-bd_sf"/>
</dbReference>
<dbReference type="InterPro" id="IPR007867">
    <property type="entry name" value="GMC_OxRtase_C"/>
</dbReference>
<dbReference type="Pfam" id="PF05199">
    <property type="entry name" value="GMC_oxred_C"/>
    <property type="match status" value="1"/>
</dbReference>
<dbReference type="GO" id="GO:0050660">
    <property type="term" value="F:flavin adenine dinucleotide binding"/>
    <property type="evidence" value="ECO:0007669"/>
    <property type="project" value="InterPro"/>
</dbReference>
<dbReference type="PANTHER" id="PTHR11552">
    <property type="entry name" value="GLUCOSE-METHANOL-CHOLINE GMC OXIDOREDUCTASE"/>
    <property type="match status" value="1"/>
</dbReference>
<dbReference type="GO" id="GO:0016614">
    <property type="term" value="F:oxidoreductase activity, acting on CH-OH group of donors"/>
    <property type="evidence" value="ECO:0007669"/>
    <property type="project" value="InterPro"/>
</dbReference>
<dbReference type="PIRSF" id="PIRSF000137">
    <property type="entry name" value="Alcohol_oxidase"/>
    <property type="match status" value="1"/>
</dbReference>
<dbReference type="PROSITE" id="PS00623">
    <property type="entry name" value="GMC_OXRED_1"/>
    <property type="match status" value="1"/>
</dbReference>
<dbReference type="SUPFAM" id="SSF51905">
    <property type="entry name" value="FAD/NAD(P)-binding domain"/>
    <property type="match status" value="1"/>
</dbReference>
<evidence type="ECO:0000259" key="6">
    <source>
        <dbReference type="PROSITE" id="PS00624"/>
    </source>
</evidence>
<evidence type="ECO:0000256" key="2">
    <source>
        <dbReference type="PIRSR" id="PIRSR000137-1"/>
    </source>
</evidence>
<dbReference type="OrthoDB" id="269227at2759"/>
<protein>
    <recommendedName>
        <fullName evidence="5 6">Glucose-methanol-choline oxidoreductase N-terminal domain-containing protein</fullName>
    </recommendedName>
</protein>
<gene>
    <name evidence="7" type="ORF">HYFRA_00010273</name>
</gene>
<proteinExistence type="inferred from homology"/>
<feature type="domain" description="Glucose-methanol-choline oxidoreductase N-terminal" evidence="5">
    <location>
        <begin position="85"/>
        <end position="108"/>
    </location>
</feature>
<evidence type="ECO:0000313" key="7">
    <source>
        <dbReference type="EMBL" id="CAG8955409.1"/>
    </source>
</evidence>
<evidence type="ECO:0000256" key="4">
    <source>
        <dbReference type="RuleBase" id="RU003968"/>
    </source>
</evidence>
<comment type="caution">
    <text evidence="7">The sequence shown here is derived from an EMBL/GenBank/DDBJ whole genome shotgun (WGS) entry which is preliminary data.</text>
</comment>
<dbReference type="InterPro" id="IPR012132">
    <property type="entry name" value="GMC_OxRdtase"/>
</dbReference>
<feature type="active site" description="Proton acceptor" evidence="2">
    <location>
        <position position="519"/>
    </location>
</feature>
<dbReference type="Pfam" id="PF00732">
    <property type="entry name" value="GMC_oxred_N"/>
    <property type="match status" value="1"/>
</dbReference>
<evidence type="ECO:0000256" key="1">
    <source>
        <dbReference type="ARBA" id="ARBA00010790"/>
    </source>
</evidence>
<dbReference type="Gene3D" id="3.50.50.60">
    <property type="entry name" value="FAD/NAD(P)-binding domain"/>
    <property type="match status" value="1"/>
</dbReference>
<dbReference type="PROSITE" id="PS00624">
    <property type="entry name" value="GMC_OXRED_2"/>
    <property type="match status" value="1"/>
</dbReference>
<dbReference type="SUPFAM" id="SSF54373">
    <property type="entry name" value="FAD-linked reductases, C-terminal domain"/>
    <property type="match status" value="1"/>
</dbReference>
<sequence>MSATFDFIIVGAGASGCVVASRIADTGSHPSILLIEAGGSNKNVAQLSGEERFEVAFSPNSPLNWNYKTVPQNHLTGQEIDYSRGKGLGGSTAINFCGWAVGPRDDYDEWARIVKDDAFKWYNAKRCLRKIENFHPEISIPELKKYIDPNIGDHGDSGMIDLTYGDSWIPDVGDIFKAIEESGLRTNKDINSGDPIGMGMSNVCIHKGERITSASSYLANKPTNLEILTDSGVTRIIFESKRAIGVQTIDGKTILARKEVIVSGGALNTPQILMLSGVGPAEELERHGIQSVHELPMLGKTLQDHCFSSVGVVMKAKSRDQIQPHLQNPTPMGWFKLPSVQESNEYRALPLPKRQFLQATTVPSIELATHIPPSLASYEMSPDTRFLGAMCLLMNPQSLGTVTLQSADPNIAPKIDPQFLTHGYDRRVMIEGVRETMRVLSAPVYAVDTIDKVGPTDDSDEEIWKHIRGNLSSSWHMSCTARMGTSIDSACVDSSFRIFGLQSCRVIDLSVCPFVPNNHTQSTAYVIAEMAAEKLIAEYDLQSRREGSMKLVTKL</sequence>
<evidence type="ECO:0000256" key="3">
    <source>
        <dbReference type="PIRSR" id="PIRSR000137-2"/>
    </source>
</evidence>
<dbReference type="PANTHER" id="PTHR11552:SF134">
    <property type="entry name" value="GLUCOSE-METHANOL-CHOLINE OXIDOREDUCTASE N-TERMINAL DOMAIN-CONTAINING PROTEIN"/>
    <property type="match status" value="1"/>
</dbReference>
<accession>A0A9N9KWZ1</accession>
<feature type="binding site" evidence="3">
    <location>
        <position position="233"/>
    </location>
    <ligand>
        <name>FAD</name>
        <dbReference type="ChEBI" id="CHEBI:57692"/>
    </ligand>
</feature>
<name>A0A9N9KWZ1_9HELO</name>
<feature type="active site" description="Proton donor" evidence="2">
    <location>
        <position position="476"/>
    </location>
</feature>